<comment type="caution">
    <text evidence="1">The sequence shown here is derived from an EMBL/GenBank/DDBJ whole genome shotgun (WGS) entry which is preliminary data.</text>
</comment>
<evidence type="ECO:0000313" key="2">
    <source>
        <dbReference type="Proteomes" id="UP000231371"/>
    </source>
</evidence>
<protein>
    <recommendedName>
        <fullName evidence="3">DUF333 domain-containing protein</fullName>
    </recommendedName>
</protein>
<dbReference type="InterPro" id="IPR005590">
    <property type="entry name" value="DUF333"/>
</dbReference>
<evidence type="ECO:0000313" key="1">
    <source>
        <dbReference type="EMBL" id="PIQ70400.1"/>
    </source>
</evidence>
<evidence type="ECO:0008006" key="3">
    <source>
        <dbReference type="Google" id="ProtNLM"/>
    </source>
</evidence>
<sequence>MKVTTKIKVSFLIVLNLILLVGTKSVVLAIKNISAVYCQELGYEFSIQEDQAGNQTGVCKFPDGQSCPAFAFLQGQCGQNYSYCPQKGYILKSESDPQKCNYMVVPCSICVAQDGTEIGEVSVVMKLNLQEGKCGDGMCTMDESYENCSQDCPLVSMIMPTSTPAMTYKISFFGWLIMKIKEAIAIIMGMIKK</sequence>
<reference evidence="1 2" key="1">
    <citation type="submission" date="2017-09" db="EMBL/GenBank/DDBJ databases">
        <title>Depth-based differentiation of microbial function through sediment-hosted aquifers and enrichment of novel symbionts in the deep terrestrial subsurface.</title>
        <authorList>
            <person name="Probst A.J."/>
            <person name="Ladd B."/>
            <person name="Jarett J.K."/>
            <person name="Geller-Mcgrath D.E."/>
            <person name="Sieber C.M."/>
            <person name="Emerson J.B."/>
            <person name="Anantharaman K."/>
            <person name="Thomas B.C."/>
            <person name="Malmstrom R."/>
            <person name="Stieglmeier M."/>
            <person name="Klingl A."/>
            <person name="Woyke T."/>
            <person name="Ryan C.M."/>
            <person name="Banfield J.F."/>
        </authorList>
    </citation>
    <scope>NUCLEOTIDE SEQUENCE [LARGE SCALE GENOMIC DNA]</scope>
    <source>
        <strain evidence="1">CG11_big_fil_rev_8_21_14_0_20_40_12</strain>
    </source>
</reference>
<dbReference type="EMBL" id="PCVI01000011">
    <property type="protein sequence ID" value="PIQ70400.1"/>
    <property type="molecule type" value="Genomic_DNA"/>
</dbReference>
<accession>A0A2H0KGM2</accession>
<gene>
    <name evidence="1" type="ORF">COV89_00625</name>
</gene>
<proteinExistence type="predicted"/>
<name>A0A2H0KGM2_9BACT</name>
<dbReference type="Proteomes" id="UP000231371">
    <property type="component" value="Unassembled WGS sequence"/>
</dbReference>
<dbReference type="AlphaFoldDB" id="A0A2H0KGM2"/>
<dbReference type="Pfam" id="PF03891">
    <property type="entry name" value="DUF333"/>
    <property type="match status" value="1"/>
</dbReference>
<organism evidence="1 2">
    <name type="scientific">Candidatus Shapirobacteria bacterium CG11_big_fil_rev_8_21_14_0_20_40_12</name>
    <dbReference type="NCBI Taxonomy" id="1974889"/>
    <lineage>
        <taxon>Bacteria</taxon>
        <taxon>Candidatus Shapironibacteriota</taxon>
    </lineage>
</organism>